<keyword evidence="4 5" id="KW-0472">Membrane</keyword>
<evidence type="ECO:0000259" key="6">
    <source>
        <dbReference type="Pfam" id="PF03168"/>
    </source>
</evidence>
<proteinExistence type="predicted"/>
<name>A0A9D4VAT1_ADICA</name>
<comment type="caution">
    <text evidence="7">The sequence shown here is derived from an EMBL/GenBank/DDBJ whole genome shotgun (WGS) entry which is preliminary data.</text>
</comment>
<sequence length="223" mass="24682">MTATCSSSTWARNASEAEEPLVGYPVLTTTVDGHPIYAYIPIRRRPYRSACAPILLLSLASVVSFFVWPRTLEITVTDITLRNIHFNVKKGDSLIPQVFLDLSLDVRLRARNPNFFGVTYENVTVSILFEGDEIAQVESYGAKLDALSTSYADATLELHSYCIASNVLKLLADVANKALPLQTITMCRGNINLYILKLPLEGKVTCNLVVNPQDQLIISQDCL</sequence>
<gene>
    <name evidence="7" type="ORF">GOP47_0002367</name>
</gene>
<dbReference type="SUPFAM" id="SSF117070">
    <property type="entry name" value="LEA14-like"/>
    <property type="match status" value="1"/>
</dbReference>
<dbReference type="Proteomes" id="UP000886520">
    <property type="component" value="Chromosome 2"/>
</dbReference>
<evidence type="ECO:0000256" key="3">
    <source>
        <dbReference type="ARBA" id="ARBA00022989"/>
    </source>
</evidence>
<comment type="subcellular location">
    <subcellularLocation>
        <location evidence="1">Membrane</location>
        <topology evidence="1">Single-pass membrane protein</topology>
    </subcellularLocation>
</comment>
<evidence type="ECO:0000256" key="4">
    <source>
        <dbReference type="ARBA" id="ARBA00023136"/>
    </source>
</evidence>
<evidence type="ECO:0000313" key="8">
    <source>
        <dbReference type="Proteomes" id="UP000886520"/>
    </source>
</evidence>
<dbReference type="PANTHER" id="PTHR31234">
    <property type="entry name" value="LATE EMBRYOGENESIS ABUNDANT (LEA) HYDROXYPROLINE-RICH GLYCOPROTEIN FAMILY"/>
    <property type="match status" value="1"/>
</dbReference>
<reference evidence="7" key="1">
    <citation type="submission" date="2021-01" db="EMBL/GenBank/DDBJ databases">
        <title>Adiantum capillus-veneris genome.</title>
        <authorList>
            <person name="Fang Y."/>
            <person name="Liao Q."/>
        </authorList>
    </citation>
    <scope>NUCLEOTIDE SEQUENCE</scope>
    <source>
        <strain evidence="7">H3</strain>
        <tissue evidence="7">Leaf</tissue>
    </source>
</reference>
<feature type="domain" description="Late embryogenesis abundant protein LEA-2 subgroup" evidence="6">
    <location>
        <begin position="108"/>
        <end position="171"/>
    </location>
</feature>
<feature type="transmembrane region" description="Helical" evidence="5">
    <location>
        <begin position="50"/>
        <end position="68"/>
    </location>
</feature>
<dbReference type="AlphaFoldDB" id="A0A9D4VAT1"/>
<keyword evidence="2 5" id="KW-0812">Transmembrane</keyword>
<evidence type="ECO:0000256" key="5">
    <source>
        <dbReference type="SAM" id="Phobius"/>
    </source>
</evidence>
<dbReference type="GO" id="GO:0098542">
    <property type="term" value="P:defense response to other organism"/>
    <property type="evidence" value="ECO:0007669"/>
    <property type="project" value="InterPro"/>
</dbReference>
<keyword evidence="8" id="KW-1185">Reference proteome</keyword>
<evidence type="ECO:0000256" key="1">
    <source>
        <dbReference type="ARBA" id="ARBA00004167"/>
    </source>
</evidence>
<dbReference type="OrthoDB" id="1917236at2759"/>
<dbReference type="EMBL" id="JABFUD020000003">
    <property type="protein sequence ID" value="KAI5082624.1"/>
    <property type="molecule type" value="Genomic_DNA"/>
</dbReference>
<dbReference type="InterPro" id="IPR004864">
    <property type="entry name" value="LEA_2"/>
</dbReference>
<dbReference type="Pfam" id="PF03168">
    <property type="entry name" value="LEA_2"/>
    <property type="match status" value="1"/>
</dbReference>
<protein>
    <recommendedName>
        <fullName evidence="6">Late embryogenesis abundant protein LEA-2 subgroup domain-containing protein</fullName>
    </recommendedName>
</protein>
<dbReference type="GO" id="GO:0016020">
    <property type="term" value="C:membrane"/>
    <property type="evidence" value="ECO:0007669"/>
    <property type="project" value="UniProtKB-SubCell"/>
</dbReference>
<keyword evidence="3 5" id="KW-1133">Transmembrane helix</keyword>
<evidence type="ECO:0000313" key="7">
    <source>
        <dbReference type="EMBL" id="KAI5082624.1"/>
    </source>
</evidence>
<evidence type="ECO:0000256" key="2">
    <source>
        <dbReference type="ARBA" id="ARBA00022692"/>
    </source>
</evidence>
<organism evidence="7 8">
    <name type="scientific">Adiantum capillus-veneris</name>
    <name type="common">Maidenhair fern</name>
    <dbReference type="NCBI Taxonomy" id="13818"/>
    <lineage>
        <taxon>Eukaryota</taxon>
        <taxon>Viridiplantae</taxon>
        <taxon>Streptophyta</taxon>
        <taxon>Embryophyta</taxon>
        <taxon>Tracheophyta</taxon>
        <taxon>Polypodiopsida</taxon>
        <taxon>Polypodiidae</taxon>
        <taxon>Polypodiales</taxon>
        <taxon>Pteridineae</taxon>
        <taxon>Pteridaceae</taxon>
        <taxon>Vittarioideae</taxon>
        <taxon>Adiantum</taxon>
    </lineage>
</organism>
<accession>A0A9D4VAT1</accession>
<dbReference type="Gene3D" id="2.60.40.1820">
    <property type="match status" value="1"/>
</dbReference>
<dbReference type="PANTHER" id="PTHR31234:SF4">
    <property type="entry name" value="EXPRESSED PROTEIN"/>
    <property type="match status" value="1"/>
</dbReference>
<dbReference type="InterPro" id="IPR044839">
    <property type="entry name" value="NDR1-like"/>
</dbReference>